<evidence type="ECO:0000313" key="3">
    <source>
        <dbReference type="Proteomes" id="UP001164472"/>
    </source>
</evidence>
<accession>A0A9E8HMQ2</accession>
<dbReference type="AlphaFoldDB" id="A0A9E8HMQ2"/>
<keyword evidence="1" id="KW-0472">Membrane</keyword>
<dbReference type="RefSeq" id="WP_251810441.1">
    <property type="nucleotide sequence ID" value="NZ_CP101527.1"/>
</dbReference>
<reference evidence="2" key="1">
    <citation type="submission" date="2022-07" db="EMBL/GenBank/DDBJ databases">
        <title>Alkalimarinus sp. nov., isolated from gut of a Alitta virens.</title>
        <authorList>
            <person name="Yang A.I."/>
            <person name="Shin N.-R."/>
        </authorList>
    </citation>
    <scope>NUCLEOTIDE SEQUENCE</scope>
    <source>
        <strain evidence="2">FA028</strain>
    </source>
</reference>
<keyword evidence="1" id="KW-1133">Transmembrane helix</keyword>
<organism evidence="2 3">
    <name type="scientific">Alkalimarinus sediminis</name>
    <dbReference type="NCBI Taxonomy" id="1632866"/>
    <lineage>
        <taxon>Bacteria</taxon>
        <taxon>Pseudomonadati</taxon>
        <taxon>Pseudomonadota</taxon>
        <taxon>Gammaproteobacteria</taxon>
        <taxon>Alteromonadales</taxon>
        <taxon>Alteromonadaceae</taxon>
        <taxon>Alkalimarinus</taxon>
    </lineage>
</organism>
<feature type="transmembrane region" description="Helical" evidence="1">
    <location>
        <begin position="89"/>
        <end position="117"/>
    </location>
</feature>
<dbReference type="Proteomes" id="UP001164472">
    <property type="component" value="Chromosome"/>
</dbReference>
<dbReference type="EMBL" id="CP101527">
    <property type="protein sequence ID" value="UZW75736.1"/>
    <property type="molecule type" value="Genomic_DNA"/>
</dbReference>
<dbReference type="KEGG" id="asem:NNL22_03870"/>
<sequence length="126" mass="14138">MAYGSFTKNKEDQSLANQAEAWYLCNLLLLPGISFAFLVRLFIKHGGGDRSSLATNHIRQTFFMSLLGGGLVFTGCIGLYLLLGNTPNGWMWIIMYFTLVHTSFVLWGLLGLAWSLAKKPILFPRF</sequence>
<keyword evidence="1" id="KW-0812">Transmembrane</keyword>
<evidence type="ECO:0000313" key="2">
    <source>
        <dbReference type="EMBL" id="UZW75736.1"/>
    </source>
</evidence>
<gene>
    <name evidence="2" type="ORF">NNL22_03870</name>
</gene>
<protein>
    <submittedName>
        <fullName evidence="2">Uncharacterized protein</fullName>
    </submittedName>
</protein>
<feature type="transmembrane region" description="Helical" evidence="1">
    <location>
        <begin position="63"/>
        <end position="83"/>
    </location>
</feature>
<keyword evidence="3" id="KW-1185">Reference proteome</keyword>
<name>A0A9E8HMQ2_9ALTE</name>
<proteinExistence type="predicted"/>
<evidence type="ECO:0000256" key="1">
    <source>
        <dbReference type="SAM" id="Phobius"/>
    </source>
</evidence>
<feature type="transmembrane region" description="Helical" evidence="1">
    <location>
        <begin position="21"/>
        <end position="43"/>
    </location>
</feature>